<accession>W4RPU9</accession>
<evidence type="ECO:0000313" key="2">
    <source>
        <dbReference type="Proteomes" id="UP000018949"/>
    </source>
</evidence>
<dbReference type="Gene3D" id="2.40.400.10">
    <property type="entry name" value="Acetoacetate decarboxylase-like"/>
    <property type="match status" value="1"/>
</dbReference>
<reference evidence="1 2" key="1">
    <citation type="submission" date="2013-12" db="EMBL/GenBank/DDBJ databases">
        <title>NBRP : Genome information of microbial organism related human and environment.</title>
        <authorList>
            <person name="Hattori M."/>
            <person name="Oshima K."/>
            <person name="Inaba H."/>
            <person name="Suda W."/>
            <person name="Sakamoto M."/>
            <person name="Iino T."/>
            <person name="Kitahara M."/>
            <person name="Oshida Y."/>
            <person name="Iida T."/>
            <person name="Kudo T."/>
            <person name="Itoh T."/>
            <person name="Ahmed I."/>
            <person name="Ohkuma M."/>
        </authorList>
    </citation>
    <scope>NUCLEOTIDE SEQUENCE [LARGE SCALE GENOMIC DNA]</scope>
    <source>
        <strain evidence="1 2">JCM 21738</strain>
    </source>
</reference>
<dbReference type="eggNOG" id="COG3361">
    <property type="taxonomic scope" value="Bacteria"/>
</dbReference>
<dbReference type="InterPro" id="IPR023375">
    <property type="entry name" value="ADC_dom_sf"/>
</dbReference>
<dbReference type="RefSeq" id="WP_023625543.1">
    <property type="nucleotide sequence ID" value="NZ_BAUW01000044.1"/>
</dbReference>
<dbReference type="AlphaFoldDB" id="W4RPU9"/>
<dbReference type="EMBL" id="BAUW01000044">
    <property type="protein sequence ID" value="GAE46430.1"/>
    <property type="molecule type" value="Genomic_DNA"/>
</dbReference>
<evidence type="ECO:0008006" key="3">
    <source>
        <dbReference type="Google" id="ProtNLM"/>
    </source>
</evidence>
<dbReference type="PANTHER" id="PTHR39186:SF1">
    <property type="entry name" value="DUF2071 DOMAIN-CONTAINING PROTEIN"/>
    <property type="match status" value="1"/>
</dbReference>
<dbReference type="PANTHER" id="PTHR39186">
    <property type="entry name" value="DUF2071 FAMILY PROTEIN"/>
    <property type="match status" value="1"/>
</dbReference>
<evidence type="ECO:0000313" key="1">
    <source>
        <dbReference type="EMBL" id="GAE46430.1"/>
    </source>
</evidence>
<dbReference type="InterPro" id="IPR018644">
    <property type="entry name" value="DUF2071"/>
</dbReference>
<dbReference type="Pfam" id="PF09844">
    <property type="entry name" value="DUF2071"/>
    <property type="match status" value="1"/>
</dbReference>
<organism evidence="1 2">
    <name type="scientific">Mesobacillus boroniphilus JCM 21738</name>
    <dbReference type="NCBI Taxonomy" id="1294265"/>
    <lineage>
        <taxon>Bacteria</taxon>
        <taxon>Bacillati</taxon>
        <taxon>Bacillota</taxon>
        <taxon>Bacilli</taxon>
        <taxon>Bacillales</taxon>
        <taxon>Bacillaceae</taxon>
        <taxon>Mesobacillus</taxon>
    </lineage>
</organism>
<keyword evidence="2" id="KW-1185">Reference proteome</keyword>
<gene>
    <name evidence="1" type="ORF">JCM21738_3332</name>
</gene>
<proteinExistence type="predicted"/>
<sequence length="246" mass="28987">MNKELLVQSHRPYPLPDMNWMMTQEWHHTLFVHWPVPLSSLKEHVPRELQIDTFEGCAWIGIVPFQVKNTRGRFTPLIPGVSSYLEVNVRTYVKYGGRTGVYFFSLDANHLLAVLGAKAVFGLNYKQANIRFEEQNHFEMTSTRVQASAGIAKVELRYIPETQVFFAEPGTLEHWLTERYCLWTKRGSKLIRGDIHHTRWELQRAQAEISQEMLIPFLHQEYLTQQPLLHYTKYKKAFFWPPKLEK</sequence>
<comment type="caution">
    <text evidence="1">The sequence shown here is derived from an EMBL/GenBank/DDBJ whole genome shotgun (WGS) entry which is preliminary data.</text>
</comment>
<dbReference type="Proteomes" id="UP000018949">
    <property type="component" value="Unassembled WGS sequence"/>
</dbReference>
<name>W4RPU9_9BACI</name>
<protein>
    <recommendedName>
        <fullName evidence="3">DUF2071 domain-containing protein</fullName>
    </recommendedName>
</protein>
<dbReference type="SUPFAM" id="SSF160104">
    <property type="entry name" value="Acetoacetate decarboxylase-like"/>
    <property type="match status" value="1"/>
</dbReference>